<evidence type="ECO:0000313" key="6">
    <source>
        <dbReference type="Proteomes" id="UP000254070"/>
    </source>
</evidence>
<dbReference type="GO" id="GO:0032259">
    <property type="term" value="P:methylation"/>
    <property type="evidence" value="ECO:0007669"/>
    <property type="project" value="UniProtKB-KW"/>
</dbReference>
<reference evidence="5 6" key="1">
    <citation type="submission" date="2018-06" db="EMBL/GenBank/DDBJ databases">
        <authorList>
            <consortium name="Pathogen Informatics"/>
            <person name="Doyle S."/>
        </authorList>
    </citation>
    <scope>NUCLEOTIDE SEQUENCE [LARGE SCALE GENOMIC DNA]</scope>
    <source>
        <strain evidence="5 6">NCTC8129</strain>
    </source>
</reference>
<name>A0A377KKG1_9ENTE</name>
<evidence type="ECO:0000256" key="2">
    <source>
        <dbReference type="ARBA" id="ARBA00023125"/>
    </source>
</evidence>
<proteinExistence type="predicted"/>
<evidence type="ECO:0000256" key="3">
    <source>
        <dbReference type="ARBA" id="ARBA00023163"/>
    </source>
</evidence>
<dbReference type="GO" id="GO:0043565">
    <property type="term" value="F:sequence-specific DNA binding"/>
    <property type="evidence" value="ECO:0007669"/>
    <property type="project" value="InterPro"/>
</dbReference>
<keyword evidence="5" id="KW-0489">Methyltransferase</keyword>
<evidence type="ECO:0000313" key="5">
    <source>
        <dbReference type="EMBL" id="STP29463.1"/>
    </source>
</evidence>
<dbReference type="GO" id="GO:0003700">
    <property type="term" value="F:DNA-binding transcription factor activity"/>
    <property type="evidence" value="ECO:0007669"/>
    <property type="project" value="InterPro"/>
</dbReference>
<keyword evidence="2" id="KW-0238">DNA-binding</keyword>
<dbReference type="PROSITE" id="PS01124">
    <property type="entry name" value="HTH_ARAC_FAMILY_2"/>
    <property type="match status" value="1"/>
</dbReference>
<organism evidence="5 6">
    <name type="scientific">Enterococcus durans</name>
    <dbReference type="NCBI Taxonomy" id="53345"/>
    <lineage>
        <taxon>Bacteria</taxon>
        <taxon>Bacillati</taxon>
        <taxon>Bacillota</taxon>
        <taxon>Bacilli</taxon>
        <taxon>Lactobacillales</taxon>
        <taxon>Enterococcaceae</taxon>
        <taxon>Enterococcus</taxon>
    </lineage>
</organism>
<evidence type="ECO:0000256" key="1">
    <source>
        <dbReference type="ARBA" id="ARBA00023015"/>
    </source>
</evidence>
<dbReference type="EMBL" id="UGIF01000002">
    <property type="protein sequence ID" value="STP29463.1"/>
    <property type="molecule type" value="Genomic_DNA"/>
</dbReference>
<protein>
    <submittedName>
        <fullName evidence="5">AraC family transcriptional regulator</fullName>
        <ecNumber evidence="5">2.1.1.-</ecNumber>
    </submittedName>
</protein>
<dbReference type="PANTHER" id="PTHR43280">
    <property type="entry name" value="ARAC-FAMILY TRANSCRIPTIONAL REGULATOR"/>
    <property type="match status" value="1"/>
</dbReference>
<dbReference type="Gene3D" id="1.10.10.60">
    <property type="entry name" value="Homeodomain-like"/>
    <property type="match status" value="2"/>
</dbReference>
<dbReference type="GO" id="GO:0008168">
    <property type="term" value="F:methyltransferase activity"/>
    <property type="evidence" value="ECO:0007669"/>
    <property type="project" value="UniProtKB-KW"/>
</dbReference>
<dbReference type="EC" id="2.1.1.-" evidence="5"/>
<keyword evidence="1" id="KW-0805">Transcription regulation</keyword>
<feature type="domain" description="HTH araC/xylS-type" evidence="4">
    <location>
        <begin position="286"/>
        <end position="384"/>
    </location>
</feature>
<dbReference type="RefSeq" id="WP_115235239.1">
    <property type="nucleotide sequence ID" value="NZ_UGIF01000002.1"/>
</dbReference>
<dbReference type="PANTHER" id="PTHR43280:SF34">
    <property type="entry name" value="ARAC-FAMILY TRANSCRIPTIONAL REGULATOR"/>
    <property type="match status" value="1"/>
</dbReference>
<dbReference type="SMART" id="SM00342">
    <property type="entry name" value="HTH_ARAC"/>
    <property type="match status" value="1"/>
</dbReference>
<sequence length="390" mass="46110">MEFDALALILKQLYHKYLIPFFILDENNNILIPEHSDWTGDYLDHHYLNSTPEDIVHFFEEPHYFFCNFKCELPNYDTCRVLIGPCGILGTKKSTFTFHDHDYLAGVHYAKETQQAFVEFVEVFYALLKGQLLSNEQRKWIFQNQRTGAHTETIVTDNLYNRRLEDPFLDSFEFERRYVEAVRRNEPEKIEWLFKKVNHTYNSKLSLNGIENLKYKYSALITILTRVSVNEGVPVSQAYSLSDSLIQNLKEIHTISECMSYIKASSLQFMQLIHDYPYSEKNYLVKNLLNYIDAHIYDRITIKELAAYVQKHPTHITAEFKKALGQTIHTYINQRKIAEAKHLLLFTDKSYKEIAPLLNFSSQSHFIQVFKQFEKLTPLEFKNKYVFPIF</sequence>
<keyword evidence="3" id="KW-0804">Transcription</keyword>
<accession>A0A377KKG1</accession>
<dbReference type="AlphaFoldDB" id="A0A377KKG1"/>
<dbReference type="Proteomes" id="UP000254070">
    <property type="component" value="Unassembled WGS sequence"/>
</dbReference>
<dbReference type="InterPro" id="IPR018060">
    <property type="entry name" value="HTH_AraC"/>
</dbReference>
<keyword evidence="5" id="KW-0808">Transferase</keyword>
<evidence type="ECO:0000259" key="4">
    <source>
        <dbReference type="PROSITE" id="PS01124"/>
    </source>
</evidence>
<gene>
    <name evidence="5" type="primary">adaA_2</name>
    <name evidence="5" type="ORF">NCTC8129_01661</name>
</gene>
<dbReference type="SUPFAM" id="SSF46689">
    <property type="entry name" value="Homeodomain-like"/>
    <property type="match status" value="2"/>
</dbReference>
<dbReference type="Pfam" id="PF12833">
    <property type="entry name" value="HTH_18"/>
    <property type="match status" value="1"/>
</dbReference>
<dbReference type="InterPro" id="IPR009057">
    <property type="entry name" value="Homeodomain-like_sf"/>
</dbReference>